<dbReference type="InterPro" id="IPR006757">
    <property type="entry name" value="OGF_rcpt"/>
</dbReference>
<organism evidence="3 4">
    <name type="scientific">Macrolepiota fuliginosa MF-IS2</name>
    <dbReference type="NCBI Taxonomy" id="1400762"/>
    <lineage>
        <taxon>Eukaryota</taxon>
        <taxon>Fungi</taxon>
        <taxon>Dikarya</taxon>
        <taxon>Basidiomycota</taxon>
        <taxon>Agaricomycotina</taxon>
        <taxon>Agaricomycetes</taxon>
        <taxon>Agaricomycetidae</taxon>
        <taxon>Agaricales</taxon>
        <taxon>Agaricineae</taxon>
        <taxon>Agaricaceae</taxon>
        <taxon>Macrolepiota</taxon>
    </lineage>
</organism>
<dbReference type="Pfam" id="PF04664">
    <property type="entry name" value="OGFr_N"/>
    <property type="match status" value="1"/>
</dbReference>
<dbReference type="AlphaFoldDB" id="A0A9P5XNE4"/>
<reference evidence="3" key="1">
    <citation type="submission" date="2020-11" db="EMBL/GenBank/DDBJ databases">
        <authorList>
            <consortium name="DOE Joint Genome Institute"/>
            <person name="Ahrendt S."/>
            <person name="Riley R."/>
            <person name="Andreopoulos W."/>
            <person name="Labutti K."/>
            <person name="Pangilinan J."/>
            <person name="Ruiz-Duenas F.J."/>
            <person name="Barrasa J.M."/>
            <person name="Sanchez-Garcia M."/>
            <person name="Camarero S."/>
            <person name="Miyauchi S."/>
            <person name="Serrano A."/>
            <person name="Linde D."/>
            <person name="Babiker R."/>
            <person name="Drula E."/>
            <person name="Ayuso-Fernandez I."/>
            <person name="Pacheco R."/>
            <person name="Padilla G."/>
            <person name="Ferreira P."/>
            <person name="Barriuso J."/>
            <person name="Kellner H."/>
            <person name="Castanera R."/>
            <person name="Alfaro M."/>
            <person name="Ramirez L."/>
            <person name="Pisabarro A.G."/>
            <person name="Kuo A."/>
            <person name="Tritt A."/>
            <person name="Lipzen A."/>
            <person name="He G."/>
            <person name="Yan M."/>
            <person name="Ng V."/>
            <person name="Cullen D."/>
            <person name="Martin F."/>
            <person name="Rosso M.-N."/>
            <person name="Henrissat B."/>
            <person name="Hibbett D."/>
            <person name="Martinez A.T."/>
            <person name="Grigoriev I.V."/>
        </authorList>
    </citation>
    <scope>NUCLEOTIDE SEQUENCE</scope>
    <source>
        <strain evidence="3">MF-IS2</strain>
    </source>
</reference>
<dbReference type="PANTHER" id="PTHR14015">
    <property type="entry name" value="OPIOID GROWTH FACTOR RECEPTOR OGFR ZETA-TYPE OPIOID RECEPTOR"/>
    <property type="match status" value="1"/>
</dbReference>
<comment type="similarity">
    <text evidence="1">Belongs to the opioid growth factor receptor family.</text>
</comment>
<dbReference type="GO" id="GO:0016020">
    <property type="term" value="C:membrane"/>
    <property type="evidence" value="ECO:0007669"/>
    <property type="project" value="InterPro"/>
</dbReference>
<dbReference type="InterPro" id="IPR039574">
    <property type="entry name" value="OGFr"/>
</dbReference>
<protein>
    <recommendedName>
        <fullName evidence="2">Opioid growth factor receptor (OGFr) conserved domain-containing protein</fullName>
    </recommendedName>
</protein>
<gene>
    <name evidence="3" type="ORF">P691DRAFT_804044</name>
</gene>
<comment type="caution">
    <text evidence="3">The sequence shown here is derived from an EMBL/GenBank/DDBJ whole genome shotgun (WGS) entry which is preliminary data.</text>
</comment>
<dbReference type="Proteomes" id="UP000807342">
    <property type="component" value="Unassembled WGS sequence"/>
</dbReference>
<evidence type="ECO:0000259" key="2">
    <source>
        <dbReference type="Pfam" id="PF04664"/>
    </source>
</evidence>
<feature type="domain" description="Opioid growth factor receptor (OGFr) conserved" evidence="2">
    <location>
        <begin position="55"/>
        <end position="244"/>
    </location>
</feature>
<keyword evidence="4" id="KW-1185">Reference proteome</keyword>
<evidence type="ECO:0000313" key="4">
    <source>
        <dbReference type="Proteomes" id="UP000807342"/>
    </source>
</evidence>
<name>A0A9P5XNE4_9AGAR</name>
<dbReference type="OrthoDB" id="9030204at2759"/>
<evidence type="ECO:0000313" key="3">
    <source>
        <dbReference type="EMBL" id="KAF9454697.1"/>
    </source>
</evidence>
<evidence type="ECO:0000256" key="1">
    <source>
        <dbReference type="ARBA" id="ARBA00010365"/>
    </source>
</evidence>
<dbReference type="PANTHER" id="PTHR14015:SF2">
    <property type="entry name" value="OPIOID GROWTH FACTOR RECEPTOR (OGFR) CONSERVED DOMAIN-CONTAINING PROTEIN"/>
    <property type="match status" value="1"/>
</dbReference>
<accession>A0A9P5XNE4</accession>
<proteinExistence type="inferred from homology"/>
<dbReference type="EMBL" id="MU151052">
    <property type="protein sequence ID" value="KAF9454697.1"/>
    <property type="molecule type" value="Genomic_DNA"/>
</dbReference>
<dbReference type="GO" id="GO:0140625">
    <property type="term" value="F:opioid growth factor receptor activity"/>
    <property type="evidence" value="ECO:0007669"/>
    <property type="project" value="InterPro"/>
</dbReference>
<sequence length="293" mass="34308">MLRTVARYLSSTTRKRDVAPSSTVIHYTSSFMNSMAIPQDVREFIDEYPDIGDDPEASENLDFYSNILRCRPDNRLIDEIHEQWFGDFRSLEYKHGFIQWLFPIREYGMNWESQPLQPHEIEAMKANVTVMKRIVGSYELMLDFYGMRLVSGETGLLSRALPPGNYEARYRNLVTSSHNYLRISRILKSLSELGLEHLNAGFLLHVLNEQSESNELYARGLQTSMDRWWANCLRNAEERSWIGNVIRQVRGGNFIFTREMYEKALQNRKQVGMFGTLERRNSGRKEISDKIDR</sequence>